<dbReference type="EMBL" id="UGTJ01000001">
    <property type="protein sequence ID" value="SUB80313.1"/>
    <property type="molecule type" value="Genomic_DNA"/>
</dbReference>
<protein>
    <recommendedName>
        <fullName evidence="5">Multiple inositol polyphosphate phosphatase 1</fullName>
        <ecNumber evidence="4">3.1.3.62</ecNumber>
        <ecNumber evidence="3">3.1.3.80</ecNumber>
    </recommendedName>
    <alternativeName>
        <fullName evidence="9">2,3-bisphosphoglycerate 3-phosphatase</fullName>
    </alternativeName>
</protein>
<evidence type="ECO:0000256" key="14">
    <source>
        <dbReference type="SAM" id="SignalP"/>
    </source>
</evidence>
<feature type="signal peptide" evidence="14">
    <location>
        <begin position="1"/>
        <end position="23"/>
    </location>
</feature>
<evidence type="ECO:0000256" key="1">
    <source>
        <dbReference type="ARBA" id="ARBA00004370"/>
    </source>
</evidence>
<evidence type="ECO:0000256" key="11">
    <source>
        <dbReference type="ARBA" id="ARBA00043671"/>
    </source>
</evidence>
<evidence type="ECO:0000256" key="8">
    <source>
        <dbReference type="ARBA" id="ARBA00023136"/>
    </source>
</evidence>
<evidence type="ECO:0000256" key="7">
    <source>
        <dbReference type="ARBA" id="ARBA00022801"/>
    </source>
</evidence>
<dbReference type="GO" id="GO:0016020">
    <property type="term" value="C:membrane"/>
    <property type="evidence" value="ECO:0007669"/>
    <property type="project" value="UniProtKB-SubCell"/>
</dbReference>
<comment type="catalytic activity">
    <reaction evidence="13">
        <text>(2R)-2,3-bisphosphoglycerate + H2O = (2R)-2-phosphoglycerate + phosphate</text>
        <dbReference type="Rhea" id="RHEA:27381"/>
        <dbReference type="ChEBI" id="CHEBI:15377"/>
        <dbReference type="ChEBI" id="CHEBI:43474"/>
        <dbReference type="ChEBI" id="CHEBI:58248"/>
        <dbReference type="ChEBI" id="CHEBI:58289"/>
        <dbReference type="EC" id="3.1.3.80"/>
    </reaction>
    <physiologicalReaction direction="left-to-right" evidence="13">
        <dbReference type="Rhea" id="RHEA:27382"/>
    </physiologicalReaction>
</comment>
<evidence type="ECO:0000313" key="16">
    <source>
        <dbReference type="Proteomes" id="UP000255283"/>
    </source>
</evidence>
<dbReference type="GO" id="GO:0034417">
    <property type="term" value="F:bisphosphoglycerate 3-phosphatase activity"/>
    <property type="evidence" value="ECO:0007669"/>
    <property type="project" value="UniProtKB-EC"/>
</dbReference>
<keyword evidence="8" id="KW-0472">Membrane</keyword>
<comment type="catalytic activity">
    <reaction evidence="10">
        <text>1D-myo-inositol 1,2,5,6-tetrakisphosphate + H2O = 1D-myo-inositol 1,2,6-trisphosphate + phosphate</text>
        <dbReference type="Rhea" id="RHEA:77119"/>
        <dbReference type="ChEBI" id="CHEBI:15377"/>
        <dbReference type="ChEBI" id="CHEBI:43474"/>
        <dbReference type="ChEBI" id="CHEBI:195535"/>
        <dbReference type="ChEBI" id="CHEBI:195537"/>
        <dbReference type="EC" id="3.1.3.62"/>
    </reaction>
    <physiologicalReaction direction="left-to-right" evidence="10">
        <dbReference type="Rhea" id="RHEA:77120"/>
    </physiologicalReaction>
</comment>
<comment type="caution">
    <text evidence="15">The sequence shown here is derived from an EMBL/GenBank/DDBJ whole genome shotgun (WGS) entry which is preliminary data.</text>
</comment>
<evidence type="ECO:0000256" key="4">
    <source>
        <dbReference type="ARBA" id="ARBA00013040"/>
    </source>
</evidence>
<dbReference type="Proteomes" id="UP000255283">
    <property type="component" value="Unassembled WGS sequence"/>
</dbReference>
<reference evidence="15 16" key="1">
    <citation type="submission" date="2018-06" db="EMBL/GenBank/DDBJ databases">
        <authorList>
            <consortium name="Pathogen Informatics"/>
            <person name="Doyle S."/>
        </authorList>
    </citation>
    <scope>NUCLEOTIDE SEQUENCE [LARGE SCALE GENOMIC DNA]</scope>
    <source>
        <strain evidence="15 16">NCTC13063</strain>
    </source>
</reference>
<evidence type="ECO:0000256" key="10">
    <source>
        <dbReference type="ARBA" id="ARBA00043668"/>
    </source>
</evidence>
<comment type="catalytic activity">
    <reaction evidence="11">
        <text>1D-myo-inositol 1,2,4,5,6-pentakisphosphate + H2O = 1D-myo-inositol 1,2,5,6-tetrakisphosphate + phosphate</text>
        <dbReference type="Rhea" id="RHEA:77115"/>
        <dbReference type="ChEBI" id="CHEBI:15377"/>
        <dbReference type="ChEBI" id="CHEBI:43474"/>
        <dbReference type="ChEBI" id="CHEBI:57798"/>
        <dbReference type="ChEBI" id="CHEBI:195535"/>
        <dbReference type="EC" id="3.1.3.62"/>
    </reaction>
    <physiologicalReaction direction="left-to-right" evidence="11">
        <dbReference type="Rhea" id="RHEA:77116"/>
    </physiologicalReaction>
</comment>
<evidence type="ECO:0000313" key="15">
    <source>
        <dbReference type="EMBL" id="SUB80313.1"/>
    </source>
</evidence>
<evidence type="ECO:0000256" key="6">
    <source>
        <dbReference type="ARBA" id="ARBA00022729"/>
    </source>
</evidence>
<sequence length="432" mass="49495">MKPPMNRLFLIALLLCLSAGANAQKVREEMLARPTMTGGNLCPYPGPQSRLTAPPKGKRPFYISHYGRHGSRYLLSRDDYERPVRALTRADSAGFLTPKGKETLQKLQRIATDAEGRYGELTRLGAEEHKGIARRMFGNYPEIFTGAVKVDARSTLVPRCILSMEYAVQQLLALNPELKITVDAAHRDMSYMNHQDKRLIEMQKSAELEKAFRTFYGTVIHPQAALEQLISDKEFIRRGMGNRYKIYCDLYAIASNLRNTGLCDSLSFNDLLTFDDFYSCWQKDNGWWYAYFAGYPLNGGMQPFAQCNLLNNIIDTADKAFGEEHPGATLRFGHDAVILTLACLLDINDIGRSIHDLSRLTEENWNCSKIFPMASNIQFIFYRRDIKDKDVLVKILLNENEATLPIKGDPAPYYHWKDFVRYYRDKMKDYTK</sequence>
<gene>
    <name evidence="15" type="ORF">NCTC13063_01596</name>
</gene>
<dbReference type="Pfam" id="PF00328">
    <property type="entry name" value="His_Phos_2"/>
    <property type="match status" value="1"/>
</dbReference>
<dbReference type="InterPro" id="IPR029033">
    <property type="entry name" value="His_PPase_superfam"/>
</dbReference>
<evidence type="ECO:0000256" key="9">
    <source>
        <dbReference type="ARBA" id="ARBA00031642"/>
    </source>
</evidence>
<comment type="similarity">
    <text evidence="2">Belongs to the histidine acid phosphatase family. MINPP1 subfamily.</text>
</comment>
<accession>A0AAQ1UHS2</accession>
<evidence type="ECO:0000256" key="12">
    <source>
        <dbReference type="ARBA" id="ARBA00043691"/>
    </source>
</evidence>
<evidence type="ECO:0000256" key="13">
    <source>
        <dbReference type="ARBA" id="ARBA00043832"/>
    </source>
</evidence>
<dbReference type="Gene3D" id="3.40.50.1240">
    <property type="entry name" value="Phosphoglycerate mutase-like"/>
    <property type="match status" value="1"/>
</dbReference>
<dbReference type="EC" id="3.1.3.80" evidence="3"/>
<organism evidence="15 16">
    <name type="scientific">Segatella buccae</name>
    <dbReference type="NCBI Taxonomy" id="28126"/>
    <lineage>
        <taxon>Bacteria</taxon>
        <taxon>Pseudomonadati</taxon>
        <taxon>Bacteroidota</taxon>
        <taxon>Bacteroidia</taxon>
        <taxon>Bacteroidales</taxon>
        <taxon>Prevotellaceae</taxon>
        <taxon>Segatella</taxon>
    </lineage>
</organism>
<dbReference type="SUPFAM" id="SSF53254">
    <property type="entry name" value="Phosphoglycerate mutase-like"/>
    <property type="match status" value="1"/>
</dbReference>
<dbReference type="AlphaFoldDB" id="A0AAQ1UHS2"/>
<feature type="chain" id="PRO_5043027103" description="Multiple inositol polyphosphate phosphatase 1" evidence="14">
    <location>
        <begin position="24"/>
        <end position="432"/>
    </location>
</feature>
<keyword evidence="7" id="KW-0378">Hydrolase</keyword>
<comment type="subcellular location">
    <subcellularLocation>
        <location evidence="1">Membrane</location>
    </subcellularLocation>
</comment>
<dbReference type="PANTHER" id="PTHR20963">
    <property type="entry name" value="MULTIPLE INOSITOL POLYPHOSPHATE PHOSPHATASE-RELATED"/>
    <property type="match status" value="1"/>
</dbReference>
<evidence type="ECO:0000256" key="5">
    <source>
        <dbReference type="ARBA" id="ARBA00018097"/>
    </source>
</evidence>
<dbReference type="InterPro" id="IPR000560">
    <property type="entry name" value="His_Pase_clade-2"/>
</dbReference>
<dbReference type="PANTHER" id="PTHR20963:SF8">
    <property type="entry name" value="MULTIPLE INOSITOL POLYPHOSPHATE PHOSPHATASE 1"/>
    <property type="match status" value="1"/>
</dbReference>
<name>A0AAQ1UHS2_9BACT</name>
<evidence type="ECO:0000256" key="2">
    <source>
        <dbReference type="ARBA" id="ARBA00008422"/>
    </source>
</evidence>
<evidence type="ECO:0000256" key="3">
    <source>
        <dbReference type="ARBA" id="ARBA00012976"/>
    </source>
</evidence>
<keyword evidence="6 14" id="KW-0732">Signal</keyword>
<comment type="catalytic activity">
    <reaction evidence="12">
        <text>1D-myo-inositol hexakisphosphate + H2O = 1D-myo-inositol 1,2,4,5,6-pentakisphosphate + phosphate</text>
        <dbReference type="Rhea" id="RHEA:16989"/>
        <dbReference type="ChEBI" id="CHEBI:15377"/>
        <dbReference type="ChEBI" id="CHEBI:43474"/>
        <dbReference type="ChEBI" id="CHEBI:57798"/>
        <dbReference type="ChEBI" id="CHEBI:58130"/>
        <dbReference type="EC" id="3.1.3.62"/>
    </reaction>
    <physiologicalReaction direction="left-to-right" evidence="12">
        <dbReference type="Rhea" id="RHEA:16990"/>
    </physiologicalReaction>
</comment>
<dbReference type="EC" id="3.1.3.62" evidence="4"/>
<proteinExistence type="inferred from homology"/>